<evidence type="ECO:0000256" key="2">
    <source>
        <dbReference type="PROSITE-ProRule" id="PRU00023"/>
    </source>
</evidence>
<dbReference type="Pfam" id="PF22939">
    <property type="entry name" value="WHD_GPIID"/>
    <property type="match status" value="1"/>
</dbReference>
<dbReference type="SUPFAM" id="SSF52540">
    <property type="entry name" value="P-loop containing nucleoside triphosphate hydrolases"/>
    <property type="match status" value="1"/>
</dbReference>
<evidence type="ECO:0000256" key="1">
    <source>
        <dbReference type="ARBA" id="ARBA00022737"/>
    </source>
</evidence>
<dbReference type="PANTHER" id="PTHR10039">
    <property type="entry name" value="AMELOGENIN"/>
    <property type="match status" value="1"/>
</dbReference>
<dbReference type="Gene3D" id="3.40.50.300">
    <property type="entry name" value="P-loop containing nucleotide triphosphate hydrolases"/>
    <property type="match status" value="1"/>
</dbReference>
<feature type="repeat" description="ANK" evidence="2">
    <location>
        <begin position="562"/>
        <end position="594"/>
    </location>
</feature>
<dbReference type="SMART" id="SM00248">
    <property type="entry name" value="ANK"/>
    <property type="match status" value="4"/>
</dbReference>
<dbReference type="Pfam" id="PF24883">
    <property type="entry name" value="NPHP3_N"/>
    <property type="match status" value="1"/>
</dbReference>
<dbReference type="Proteomes" id="UP000053593">
    <property type="component" value="Unassembled WGS sequence"/>
</dbReference>
<dbReference type="OrthoDB" id="194358at2759"/>
<dbReference type="PROSITE" id="PS50297">
    <property type="entry name" value="ANK_REP_REGION"/>
    <property type="match status" value="2"/>
</dbReference>
<evidence type="ECO:0000313" key="6">
    <source>
        <dbReference type="Proteomes" id="UP000053593"/>
    </source>
</evidence>
<dbReference type="InterPro" id="IPR056884">
    <property type="entry name" value="NPHP3-like_N"/>
</dbReference>
<dbReference type="InterPro" id="IPR054471">
    <property type="entry name" value="GPIID_WHD"/>
</dbReference>
<dbReference type="InterPro" id="IPR002110">
    <property type="entry name" value="Ankyrin_rpt"/>
</dbReference>
<dbReference type="PROSITE" id="PS50088">
    <property type="entry name" value="ANK_REPEAT"/>
    <property type="match status" value="2"/>
</dbReference>
<dbReference type="EMBL" id="KN834768">
    <property type="protein sequence ID" value="KIK62144.1"/>
    <property type="molecule type" value="Genomic_DNA"/>
</dbReference>
<dbReference type="PANTHER" id="PTHR10039:SF16">
    <property type="entry name" value="GPI INOSITOL-DEACYLASE"/>
    <property type="match status" value="1"/>
</dbReference>
<dbReference type="HOGENOM" id="CLU_000288_34_23_1"/>
<dbReference type="InterPro" id="IPR036770">
    <property type="entry name" value="Ankyrin_rpt-contain_sf"/>
</dbReference>
<feature type="domain" description="Nephrocystin 3-like N-terminal" evidence="4">
    <location>
        <begin position="49"/>
        <end position="210"/>
    </location>
</feature>
<dbReference type="AlphaFoldDB" id="A0A0D0CHL8"/>
<feature type="repeat" description="ANK" evidence="2">
    <location>
        <begin position="628"/>
        <end position="658"/>
    </location>
</feature>
<reference evidence="5 6" key="1">
    <citation type="submission" date="2014-04" db="EMBL/GenBank/DDBJ databases">
        <title>Evolutionary Origins and Diversification of the Mycorrhizal Mutualists.</title>
        <authorList>
            <consortium name="DOE Joint Genome Institute"/>
            <consortium name="Mycorrhizal Genomics Consortium"/>
            <person name="Kohler A."/>
            <person name="Kuo A."/>
            <person name="Nagy L.G."/>
            <person name="Floudas D."/>
            <person name="Copeland A."/>
            <person name="Barry K.W."/>
            <person name="Cichocki N."/>
            <person name="Veneault-Fourrey C."/>
            <person name="LaButti K."/>
            <person name="Lindquist E.A."/>
            <person name="Lipzen A."/>
            <person name="Lundell T."/>
            <person name="Morin E."/>
            <person name="Murat C."/>
            <person name="Riley R."/>
            <person name="Ohm R."/>
            <person name="Sun H."/>
            <person name="Tunlid A."/>
            <person name="Henrissat B."/>
            <person name="Grigoriev I.V."/>
            <person name="Hibbett D.S."/>
            <person name="Martin F."/>
        </authorList>
    </citation>
    <scope>NUCLEOTIDE SEQUENCE [LARGE SCALE GENOMIC DNA]</scope>
    <source>
        <strain evidence="5 6">FD-317 M1</strain>
    </source>
</reference>
<organism evidence="5 6">
    <name type="scientific">Collybiopsis luxurians FD-317 M1</name>
    <dbReference type="NCBI Taxonomy" id="944289"/>
    <lineage>
        <taxon>Eukaryota</taxon>
        <taxon>Fungi</taxon>
        <taxon>Dikarya</taxon>
        <taxon>Basidiomycota</taxon>
        <taxon>Agaricomycotina</taxon>
        <taxon>Agaricomycetes</taxon>
        <taxon>Agaricomycetidae</taxon>
        <taxon>Agaricales</taxon>
        <taxon>Marasmiineae</taxon>
        <taxon>Omphalotaceae</taxon>
        <taxon>Collybiopsis</taxon>
        <taxon>Collybiopsis luxurians</taxon>
    </lineage>
</organism>
<evidence type="ECO:0000259" key="3">
    <source>
        <dbReference type="Pfam" id="PF22939"/>
    </source>
</evidence>
<dbReference type="Pfam" id="PF12796">
    <property type="entry name" value="Ank_2"/>
    <property type="match status" value="1"/>
</dbReference>
<protein>
    <recommendedName>
        <fullName evidence="7">NACHT domain-containing protein</fullName>
    </recommendedName>
</protein>
<keyword evidence="2" id="KW-0040">ANK repeat</keyword>
<keyword evidence="6" id="KW-1185">Reference proteome</keyword>
<evidence type="ECO:0000313" key="5">
    <source>
        <dbReference type="EMBL" id="KIK62144.1"/>
    </source>
</evidence>
<keyword evidence="1" id="KW-0677">Repeat</keyword>
<name>A0A0D0CHL8_9AGAR</name>
<evidence type="ECO:0008006" key="7">
    <source>
        <dbReference type="Google" id="ProtNLM"/>
    </source>
</evidence>
<gene>
    <name evidence="5" type="ORF">GYMLUDRAFT_242835</name>
</gene>
<dbReference type="Pfam" id="PF00023">
    <property type="entry name" value="Ank"/>
    <property type="match status" value="1"/>
</dbReference>
<dbReference type="InterPro" id="IPR027417">
    <property type="entry name" value="P-loop_NTPase"/>
</dbReference>
<feature type="non-terminal residue" evidence="5">
    <location>
        <position position="658"/>
    </location>
</feature>
<accession>A0A0D0CHL8</accession>
<feature type="domain" description="GPI inositol-deacylase winged helix" evidence="3">
    <location>
        <begin position="311"/>
        <end position="392"/>
    </location>
</feature>
<evidence type="ECO:0000259" key="4">
    <source>
        <dbReference type="Pfam" id="PF24883"/>
    </source>
</evidence>
<proteinExistence type="predicted"/>
<sequence length="658" mass="73250">MFANASGFTVINSNFIVVSNNERKKIQEWLNAPDCTINFQVADDKRTEGTGKWILSHPEYMKWKQSPSVLWVQGKAGSGKTVLSTTIIRDLEQEAPENVWYHYFDSRDNTNQKSTFRGYLLSLLLWVGADRSGKVHPALKALFDKCSRQGLTSGSSPTEKDLAMVLKEVLVTFNWGYIVLDAMDECSDSKKVLGWLQNFPKQFCILFTSRYSSEGDTSKNCLKISLDSRNAQIDNDIGIYLEEKIEITGDLRAEVINSLKEKAQGQFRWVDCQLRALEDCGGLPGAVREALADLPEDLEQTYNQAMEQTLKKRTKQYAHHVLLWLLYSFKPLTVSIIQEILAVNPKNSRVEKVDGMKVQINGIIDSTLVAIDTYSNVQLAHASVKEFLITQYNSSHAVGLLTIDEQLAHEHIAQTCIVYLMEILDKNDVEDKTFHKWPIDLGSYAVQFWTTHTRLVEGKDNESQLHLKIVEFATIGVLSFQRWAEIFERFWNCSWKEDVWKNASPTFYLIWEGLLQASDQILNAYPESDLKGALYVASRHCHADLVLKLLSCGADVNAQGGSYGNALQAAAALGNEGIVNVLLENGADVNAQGGQYGNALQAAVAAKNEGIVNVLLEKGAHVNAQGGQYSNALQAAVAAKNESIVNVLLENGADVNAQ</sequence>
<dbReference type="Gene3D" id="1.25.40.20">
    <property type="entry name" value="Ankyrin repeat-containing domain"/>
    <property type="match status" value="1"/>
</dbReference>
<dbReference type="SUPFAM" id="SSF48403">
    <property type="entry name" value="Ankyrin repeat"/>
    <property type="match status" value="1"/>
</dbReference>